<proteinExistence type="inferred from homology"/>
<organism evidence="8 9">
    <name type="scientific">Variovorax rhizosphaerae</name>
    <dbReference type="NCBI Taxonomy" id="1836200"/>
    <lineage>
        <taxon>Bacteria</taxon>
        <taxon>Pseudomonadati</taxon>
        <taxon>Pseudomonadota</taxon>
        <taxon>Betaproteobacteria</taxon>
        <taxon>Burkholderiales</taxon>
        <taxon>Comamonadaceae</taxon>
        <taxon>Variovorax</taxon>
    </lineage>
</organism>
<dbReference type="EMBL" id="JBBKZT010000007">
    <property type="protein sequence ID" value="MEJ8848229.1"/>
    <property type="molecule type" value="Genomic_DNA"/>
</dbReference>
<evidence type="ECO:0000256" key="5">
    <source>
        <dbReference type="ARBA" id="ARBA00022840"/>
    </source>
</evidence>
<keyword evidence="5 8" id="KW-0067">ATP-binding</keyword>
<dbReference type="PANTHER" id="PTHR43820:SF4">
    <property type="entry name" value="HIGH-AFFINITY BRANCHED-CHAIN AMINO ACID TRANSPORT ATP-BINDING PROTEIN LIVF"/>
    <property type="match status" value="1"/>
</dbReference>
<keyword evidence="3" id="KW-1003">Cell membrane</keyword>
<name>A0ABU8WLE6_9BURK</name>
<feature type="domain" description="ABC transporter" evidence="7">
    <location>
        <begin position="13"/>
        <end position="245"/>
    </location>
</feature>
<dbReference type="RefSeq" id="WP_340343364.1">
    <property type="nucleotide sequence ID" value="NZ_JBBKZT010000007.1"/>
</dbReference>
<dbReference type="PROSITE" id="PS00211">
    <property type="entry name" value="ABC_TRANSPORTER_1"/>
    <property type="match status" value="1"/>
</dbReference>
<dbReference type="SUPFAM" id="SSF52540">
    <property type="entry name" value="P-loop containing nucleoside triphosphate hydrolases"/>
    <property type="match status" value="1"/>
</dbReference>
<dbReference type="InterPro" id="IPR003439">
    <property type="entry name" value="ABC_transporter-like_ATP-bd"/>
</dbReference>
<gene>
    <name evidence="8" type="ORF">WKW82_16340</name>
</gene>
<dbReference type="InterPro" id="IPR017871">
    <property type="entry name" value="ABC_transporter-like_CS"/>
</dbReference>
<evidence type="ECO:0000256" key="2">
    <source>
        <dbReference type="ARBA" id="ARBA00022448"/>
    </source>
</evidence>
<keyword evidence="9" id="KW-1185">Reference proteome</keyword>
<evidence type="ECO:0000313" key="8">
    <source>
        <dbReference type="EMBL" id="MEJ8848229.1"/>
    </source>
</evidence>
<dbReference type="PANTHER" id="PTHR43820">
    <property type="entry name" value="HIGH-AFFINITY BRANCHED-CHAIN AMINO ACID TRANSPORT ATP-BINDING PROTEIN LIVF"/>
    <property type="match status" value="1"/>
</dbReference>
<evidence type="ECO:0000259" key="7">
    <source>
        <dbReference type="PROSITE" id="PS50893"/>
    </source>
</evidence>
<evidence type="ECO:0000256" key="1">
    <source>
        <dbReference type="ARBA" id="ARBA00005417"/>
    </source>
</evidence>
<dbReference type="Gene3D" id="3.40.50.300">
    <property type="entry name" value="P-loop containing nucleotide triphosphate hydrolases"/>
    <property type="match status" value="1"/>
</dbReference>
<keyword evidence="2" id="KW-0813">Transport</keyword>
<keyword evidence="4" id="KW-0547">Nucleotide-binding</keyword>
<dbReference type="InterPro" id="IPR052156">
    <property type="entry name" value="BCAA_Transport_ATP-bd_LivF"/>
</dbReference>
<evidence type="ECO:0000256" key="6">
    <source>
        <dbReference type="ARBA" id="ARBA00022970"/>
    </source>
</evidence>
<dbReference type="PROSITE" id="PS50893">
    <property type="entry name" value="ABC_TRANSPORTER_2"/>
    <property type="match status" value="1"/>
</dbReference>
<comment type="caution">
    <text evidence="8">The sequence shown here is derived from an EMBL/GenBank/DDBJ whole genome shotgun (WGS) entry which is preliminary data.</text>
</comment>
<dbReference type="GO" id="GO:0005524">
    <property type="term" value="F:ATP binding"/>
    <property type="evidence" value="ECO:0007669"/>
    <property type="project" value="UniProtKB-KW"/>
</dbReference>
<keyword evidence="3" id="KW-0472">Membrane</keyword>
<dbReference type="InterPro" id="IPR027417">
    <property type="entry name" value="P-loop_NTPase"/>
</dbReference>
<accession>A0ABU8WLE6</accession>
<keyword evidence="6" id="KW-0029">Amino-acid transport</keyword>
<dbReference type="InterPro" id="IPR003593">
    <property type="entry name" value="AAA+_ATPase"/>
</dbReference>
<dbReference type="Pfam" id="PF00005">
    <property type="entry name" value="ABC_tran"/>
    <property type="match status" value="1"/>
</dbReference>
<evidence type="ECO:0000313" key="9">
    <source>
        <dbReference type="Proteomes" id="UP001385892"/>
    </source>
</evidence>
<dbReference type="Proteomes" id="UP001385892">
    <property type="component" value="Unassembled WGS sequence"/>
</dbReference>
<evidence type="ECO:0000256" key="3">
    <source>
        <dbReference type="ARBA" id="ARBA00022475"/>
    </source>
</evidence>
<comment type="similarity">
    <text evidence="1">Belongs to the ABC transporter superfamily.</text>
</comment>
<reference evidence="8 9" key="1">
    <citation type="submission" date="2024-03" db="EMBL/GenBank/DDBJ databases">
        <title>Novel species of the genus Variovorax.</title>
        <authorList>
            <person name="Liu Q."/>
            <person name="Xin Y.-H."/>
        </authorList>
    </citation>
    <scope>NUCLEOTIDE SEQUENCE [LARGE SCALE GENOMIC DNA]</scope>
    <source>
        <strain evidence="8 9">KACC 18900</strain>
    </source>
</reference>
<evidence type="ECO:0000256" key="4">
    <source>
        <dbReference type="ARBA" id="ARBA00022741"/>
    </source>
</evidence>
<dbReference type="CDD" id="cd03224">
    <property type="entry name" value="ABC_TM1139_LivF_branched"/>
    <property type="match status" value="1"/>
</dbReference>
<protein>
    <submittedName>
        <fullName evidence="8">ABC transporter ATP-binding protein</fullName>
    </submittedName>
</protein>
<sequence length="246" mass="26325">MTQITEVEPTTLLKVDRVTAGYGGPAVARDVSLAIREGRITALLGANGAGKTTLMRAICGMVKFTGSVMFGQEVLSGRRTEQIARLGVAHVPEGRGTFIDLSVEENLRVGCFARPTREGAAETLERIYGWLPRLAERRTQRAGSLSGGEQQMLAIGRALMAKPKVLLLDEPSFGLAPRVAAEVMRLLRRLQSETSMGILLVEQNIEIALALADDAYVLRTGAVVASGPASQLRGSDALRDAYLGAH</sequence>
<dbReference type="SMART" id="SM00382">
    <property type="entry name" value="AAA"/>
    <property type="match status" value="1"/>
</dbReference>